<organism evidence="1 2">
    <name type="scientific">Araneus ventricosus</name>
    <name type="common">Orbweaver spider</name>
    <name type="synonym">Epeira ventricosa</name>
    <dbReference type="NCBI Taxonomy" id="182803"/>
    <lineage>
        <taxon>Eukaryota</taxon>
        <taxon>Metazoa</taxon>
        <taxon>Ecdysozoa</taxon>
        <taxon>Arthropoda</taxon>
        <taxon>Chelicerata</taxon>
        <taxon>Arachnida</taxon>
        <taxon>Araneae</taxon>
        <taxon>Araneomorphae</taxon>
        <taxon>Entelegynae</taxon>
        <taxon>Araneoidea</taxon>
        <taxon>Araneidae</taxon>
        <taxon>Araneus</taxon>
    </lineage>
</organism>
<sequence length="118" mass="13574">MNYETPYVFHSTEIEIRPSLLLLRMLKKNHSSLTDNHKQTLPFSSIHVKLEDRLPRQKHGHRGRTLVAISPVWTGLSPYFTTQTLITICPVFSRNSACDPGSAEIEYGREMAEVFFQI</sequence>
<protein>
    <submittedName>
        <fullName evidence="1">Uncharacterized protein</fullName>
    </submittedName>
</protein>
<proteinExistence type="predicted"/>
<reference evidence="1 2" key="1">
    <citation type="journal article" date="2019" name="Sci. Rep.">
        <title>Orb-weaving spider Araneus ventricosus genome elucidates the spidroin gene catalogue.</title>
        <authorList>
            <person name="Kono N."/>
            <person name="Nakamura H."/>
            <person name="Ohtoshi R."/>
            <person name="Moran D.A.P."/>
            <person name="Shinohara A."/>
            <person name="Yoshida Y."/>
            <person name="Fujiwara M."/>
            <person name="Mori M."/>
            <person name="Tomita M."/>
            <person name="Arakawa K."/>
        </authorList>
    </citation>
    <scope>NUCLEOTIDE SEQUENCE [LARGE SCALE GENOMIC DNA]</scope>
</reference>
<dbReference type="AlphaFoldDB" id="A0A4Y2Q2E9"/>
<gene>
    <name evidence="1" type="ORF">AVEN_157578_1</name>
</gene>
<dbReference type="Proteomes" id="UP000499080">
    <property type="component" value="Unassembled WGS sequence"/>
</dbReference>
<dbReference type="EMBL" id="BGPR01012770">
    <property type="protein sequence ID" value="GBN57584.1"/>
    <property type="molecule type" value="Genomic_DNA"/>
</dbReference>
<keyword evidence="2" id="KW-1185">Reference proteome</keyword>
<name>A0A4Y2Q2E9_ARAVE</name>
<comment type="caution">
    <text evidence="1">The sequence shown here is derived from an EMBL/GenBank/DDBJ whole genome shotgun (WGS) entry which is preliminary data.</text>
</comment>
<evidence type="ECO:0000313" key="2">
    <source>
        <dbReference type="Proteomes" id="UP000499080"/>
    </source>
</evidence>
<accession>A0A4Y2Q2E9</accession>
<evidence type="ECO:0000313" key="1">
    <source>
        <dbReference type="EMBL" id="GBN57584.1"/>
    </source>
</evidence>